<dbReference type="EMBL" id="BRXW01000087">
    <property type="protein sequence ID" value="GMI05415.1"/>
    <property type="molecule type" value="Genomic_DNA"/>
</dbReference>
<dbReference type="Proteomes" id="UP001165122">
    <property type="component" value="Unassembled WGS sequence"/>
</dbReference>
<evidence type="ECO:0000313" key="3">
    <source>
        <dbReference type="Proteomes" id="UP001165122"/>
    </source>
</evidence>
<protein>
    <recommendedName>
        <fullName evidence="1">START domain-containing protein</fullName>
    </recommendedName>
</protein>
<sequence length="150" mass="17171">MYVINRGENWRQIYRAIKLGWPLRQRDLVYTEHTRVEESGEILICSRSSKELDETMNELSLKAGRTRAEMRLAGYRLKREGTGKTEIVCVLDIDLEGIFAIGYLYRGMAASYLKGVWVGGGDEDRKNIEMGRMIKRVAGETDDHKNAVVL</sequence>
<feature type="domain" description="START" evidence="1">
    <location>
        <begin position="18"/>
        <end position="97"/>
    </location>
</feature>
<keyword evidence="3" id="KW-1185">Reference proteome</keyword>
<dbReference type="AlphaFoldDB" id="A0A9W7CGR7"/>
<dbReference type="InterPro" id="IPR023393">
    <property type="entry name" value="START-like_dom_sf"/>
</dbReference>
<dbReference type="GO" id="GO:0008289">
    <property type="term" value="F:lipid binding"/>
    <property type="evidence" value="ECO:0007669"/>
    <property type="project" value="InterPro"/>
</dbReference>
<gene>
    <name evidence="2" type="ORF">TrLO_g3060</name>
</gene>
<evidence type="ECO:0000259" key="1">
    <source>
        <dbReference type="Pfam" id="PF01852"/>
    </source>
</evidence>
<comment type="caution">
    <text evidence="2">The sequence shown here is derived from an EMBL/GenBank/DDBJ whole genome shotgun (WGS) entry which is preliminary data.</text>
</comment>
<dbReference type="Gene3D" id="3.30.530.20">
    <property type="match status" value="1"/>
</dbReference>
<evidence type="ECO:0000313" key="2">
    <source>
        <dbReference type="EMBL" id="GMI05415.1"/>
    </source>
</evidence>
<name>A0A9W7CGR7_9STRA</name>
<dbReference type="SUPFAM" id="SSF55961">
    <property type="entry name" value="Bet v1-like"/>
    <property type="match status" value="1"/>
</dbReference>
<dbReference type="InterPro" id="IPR002913">
    <property type="entry name" value="START_lipid-bd_dom"/>
</dbReference>
<reference evidence="3" key="1">
    <citation type="journal article" date="2023" name="Commun. Biol.">
        <title>Genome analysis of Parmales, the sister group of diatoms, reveals the evolutionary specialization of diatoms from phago-mixotrophs to photoautotrophs.</title>
        <authorList>
            <person name="Ban H."/>
            <person name="Sato S."/>
            <person name="Yoshikawa S."/>
            <person name="Yamada K."/>
            <person name="Nakamura Y."/>
            <person name="Ichinomiya M."/>
            <person name="Sato N."/>
            <person name="Blanc-Mathieu R."/>
            <person name="Endo H."/>
            <person name="Kuwata A."/>
            <person name="Ogata H."/>
        </authorList>
    </citation>
    <scope>NUCLEOTIDE SEQUENCE [LARGE SCALE GENOMIC DNA]</scope>
    <source>
        <strain evidence="3">NIES 3700</strain>
    </source>
</reference>
<accession>A0A9W7CGR7</accession>
<dbReference type="Pfam" id="PF01852">
    <property type="entry name" value="START"/>
    <property type="match status" value="1"/>
</dbReference>
<organism evidence="2 3">
    <name type="scientific">Triparma laevis f. longispina</name>
    <dbReference type="NCBI Taxonomy" id="1714387"/>
    <lineage>
        <taxon>Eukaryota</taxon>
        <taxon>Sar</taxon>
        <taxon>Stramenopiles</taxon>
        <taxon>Ochrophyta</taxon>
        <taxon>Bolidophyceae</taxon>
        <taxon>Parmales</taxon>
        <taxon>Triparmaceae</taxon>
        <taxon>Triparma</taxon>
    </lineage>
</organism>
<proteinExistence type="predicted"/>